<dbReference type="EMBL" id="CZPT02000739">
    <property type="protein sequence ID" value="SCU67406.1"/>
    <property type="molecule type" value="Genomic_DNA"/>
</dbReference>
<dbReference type="SUPFAM" id="SSF53254">
    <property type="entry name" value="Phosphoglycerate mutase-like"/>
    <property type="match status" value="1"/>
</dbReference>
<dbReference type="PANTHER" id="PTHR10606:SF36">
    <property type="entry name" value="PUTATIVE-RELATED"/>
    <property type="match status" value="1"/>
</dbReference>
<dbReference type="Proteomes" id="UP000195570">
    <property type="component" value="Unassembled WGS sequence"/>
</dbReference>
<dbReference type="GO" id="GO:0005829">
    <property type="term" value="C:cytosol"/>
    <property type="evidence" value="ECO:0007669"/>
    <property type="project" value="TreeGrafter"/>
</dbReference>
<dbReference type="EC" id="3.1.3.46" evidence="1"/>
<dbReference type="Pfam" id="PF00300">
    <property type="entry name" value="His_Phos_1"/>
    <property type="match status" value="1"/>
</dbReference>
<dbReference type="GeneID" id="92381326"/>
<keyword evidence="1" id="KW-0378">Hydrolase</keyword>
<reference evidence="1" key="1">
    <citation type="submission" date="2016-09" db="EMBL/GenBank/DDBJ databases">
        <authorList>
            <person name="Hebert L."/>
            <person name="Moumen B."/>
        </authorList>
    </citation>
    <scope>NUCLEOTIDE SEQUENCE [LARGE SCALE GENOMIC DNA]</scope>
    <source>
        <strain evidence="1">OVI</strain>
    </source>
</reference>
<dbReference type="GO" id="GO:0004331">
    <property type="term" value="F:fructose-2,6-bisphosphate 2-phosphatase activity"/>
    <property type="evidence" value="ECO:0007669"/>
    <property type="project" value="UniProtKB-EC"/>
</dbReference>
<dbReference type="GO" id="GO:0006003">
    <property type="term" value="P:fructose 2,6-bisphosphate metabolic process"/>
    <property type="evidence" value="ECO:0007669"/>
    <property type="project" value="InterPro"/>
</dbReference>
<dbReference type="InterPro" id="IPR013078">
    <property type="entry name" value="His_Pase_superF_clade-1"/>
</dbReference>
<dbReference type="InterPro" id="IPR003094">
    <property type="entry name" value="6Pfruct_kin"/>
</dbReference>
<comment type="caution">
    <text evidence="1">The sequence shown here is derived from an EMBL/GenBank/DDBJ whole genome shotgun (WGS) entry which is preliminary data.</text>
</comment>
<dbReference type="PANTHER" id="PTHR10606">
    <property type="entry name" value="6-PHOSPHOFRUCTO-2-KINASE/FRUCTOSE-2,6-BISPHOSPHATASE"/>
    <property type="match status" value="1"/>
</dbReference>
<proteinExistence type="predicted"/>
<sequence length="478" mass="53881">MTQSTIPLQSNIKISDRLEENSIDFCRFVGPFNRADEYAFTAPPWCQREGSENVPGSGLSTSVSAVFVLVSSPPNCGLVARFFCTKLLHYLLWCYKDAAFFLAGPSPRDFNVYRHEDDAAAWRKCMETCLAKSLEHVESARKRGTLTEPVVIVLADCESQAAYDTVHKMLGSMENLFVRHIWFGDSWRESNPVDCSYINVCLRQPAYRLTKCRGSSTCAKITSYLNSCLPTLHHIHLHEPLSGSPEETLRSGCPLFFTRHGQSEYNLEDRLGGDPDITPLGVDDALTLAEFFRDQVVRNPRLFATRDSIWDETEGFEVWCSQLKRTRHTAQPSADVLTNGNLKAFKMLNEIHAGVCEDMTANEVKEQYPSIQFFRHTDKAGFRYPNGESYHDLKRRLVPILYDLNATRKGILVVAHQAVLRAILSFFGGPPVEEAVHKPCAHRAVWCCTYNRLGEPRLSTITLRPRLQSSTEASTSVG</sequence>
<dbReference type="SMART" id="SM00855">
    <property type="entry name" value="PGAM"/>
    <property type="match status" value="1"/>
</dbReference>
<gene>
    <name evidence="1" type="ORF">TEOVI_000739200</name>
</gene>
<accession>A0A1G4I652</accession>
<protein>
    <submittedName>
        <fullName evidence="1">6-phosphofructo-2-kinase/fructose-2,6-bisphosphatas, putative</fullName>
        <ecNumber evidence="1">3.1.3.46</ecNumber>
    </submittedName>
</protein>
<dbReference type="RefSeq" id="XP_067078726.1">
    <property type="nucleotide sequence ID" value="XM_067222625.1"/>
</dbReference>
<dbReference type="GO" id="GO:0005524">
    <property type="term" value="F:ATP binding"/>
    <property type="evidence" value="ECO:0007669"/>
    <property type="project" value="InterPro"/>
</dbReference>
<dbReference type="CDD" id="cd07067">
    <property type="entry name" value="HP_PGM_like"/>
    <property type="match status" value="1"/>
</dbReference>
<evidence type="ECO:0000313" key="1">
    <source>
        <dbReference type="EMBL" id="SCU67406.1"/>
    </source>
</evidence>
<dbReference type="VEuPathDB" id="TriTrypDB:TEOVI_000739200"/>
<name>A0A1G4I652_TRYEQ</name>
<dbReference type="AlphaFoldDB" id="A0A1G4I652"/>
<dbReference type="InterPro" id="IPR029033">
    <property type="entry name" value="His_PPase_superfam"/>
</dbReference>
<keyword evidence="2" id="KW-1185">Reference proteome</keyword>
<dbReference type="Gene3D" id="3.40.50.1240">
    <property type="entry name" value="Phosphoglycerate mutase-like"/>
    <property type="match status" value="1"/>
</dbReference>
<organism evidence="1 2">
    <name type="scientific">Trypanosoma equiperdum</name>
    <dbReference type="NCBI Taxonomy" id="5694"/>
    <lineage>
        <taxon>Eukaryota</taxon>
        <taxon>Discoba</taxon>
        <taxon>Euglenozoa</taxon>
        <taxon>Kinetoplastea</taxon>
        <taxon>Metakinetoplastina</taxon>
        <taxon>Trypanosomatida</taxon>
        <taxon>Trypanosomatidae</taxon>
        <taxon>Trypanosoma</taxon>
    </lineage>
</organism>
<dbReference type="GO" id="GO:0003873">
    <property type="term" value="F:6-phosphofructo-2-kinase activity"/>
    <property type="evidence" value="ECO:0007669"/>
    <property type="project" value="TreeGrafter"/>
</dbReference>
<evidence type="ECO:0000313" key="2">
    <source>
        <dbReference type="Proteomes" id="UP000195570"/>
    </source>
</evidence>
<dbReference type="PRINTS" id="PR00991">
    <property type="entry name" value="6PFRUCTKNASE"/>
</dbReference>